<dbReference type="Pfam" id="PF20253">
    <property type="entry name" value="DUF6604"/>
    <property type="match status" value="1"/>
</dbReference>
<reference evidence="2" key="1">
    <citation type="submission" date="2021-07" db="EMBL/GenBank/DDBJ databases">
        <authorList>
            <person name="Durling M."/>
        </authorList>
    </citation>
    <scope>NUCLEOTIDE SEQUENCE</scope>
</reference>
<evidence type="ECO:0000313" key="2">
    <source>
        <dbReference type="EMBL" id="CAG8977688.1"/>
    </source>
</evidence>
<dbReference type="AlphaFoldDB" id="A0A9N9LPX5"/>
<protein>
    <recommendedName>
        <fullName evidence="1">DUF6604 domain-containing protein</fullName>
    </recommendedName>
</protein>
<name>A0A9N9LPX5_9HELO</name>
<dbReference type="EMBL" id="CAJVRM010000229">
    <property type="protein sequence ID" value="CAG8977688.1"/>
    <property type="molecule type" value="Genomic_DNA"/>
</dbReference>
<organism evidence="2 3">
    <name type="scientific">Hymenoscyphus albidus</name>
    <dbReference type="NCBI Taxonomy" id="595503"/>
    <lineage>
        <taxon>Eukaryota</taxon>
        <taxon>Fungi</taxon>
        <taxon>Dikarya</taxon>
        <taxon>Ascomycota</taxon>
        <taxon>Pezizomycotina</taxon>
        <taxon>Leotiomycetes</taxon>
        <taxon>Helotiales</taxon>
        <taxon>Helotiaceae</taxon>
        <taxon>Hymenoscyphus</taxon>
    </lineage>
</organism>
<gene>
    <name evidence="2" type="ORF">HYALB_00009634</name>
</gene>
<dbReference type="PANTHER" id="PTHR38795">
    <property type="entry name" value="DUF6604 DOMAIN-CONTAINING PROTEIN"/>
    <property type="match status" value="1"/>
</dbReference>
<evidence type="ECO:0000313" key="3">
    <source>
        <dbReference type="Proteomes" id="UP000701801"/>
    </source>
</evidence>
<evidence type="ECO:0000259" key="1">
    <source>
        <dbReference type="Pfam" id="PF20253"/>
    </source>
</evidence>
<dbReference type="InterPro" id="IPR046539">
    <property type="entry name" value="DUF6604"/>
</dbReference>
<proteinExistence type="predicted"/>
<dbReference type="OrthoDB" id="3563007at2759"/>
<dbReference type="Proteomes" id="UP000701801">
    <property type="component" value="Unassembled WGS sequence"/>
</dbReference>
<feature type="domain" description="DUF6604" evidence="1">
    <location>
        <begin position="12"/>
        <end position="198"/>
    </location>
</feature>
<comment type="caution">
    <text evidence="2">The sequence shown here is derived from an EMBL/GenBank/DDBJ whole genome shotgun (WGS) entry which is preliminary data.</text>
</comment>
<accession>A0A9N9LPX5</accession>
<sequence>MGPETLGETYKGYKARTTEFLDWLSSSAVDLGYQYERSRRASSTSFMDHAITTREVIKQARFLVRKHATGIKVPVCIQNSLYEAIEARKLCKSWYESYASHEEGFKESNSRHSWFIDILEETFGSYCPSLKSHRLLTRRRKAENRRKTRKERSQLFRKVQETTSSLQLVRQRFQNIHVEETDRQPSTDVEGLEETVKSALVLSESKSDDIPKEDIRNMADISFWLGGKLDRMAASITTDVALELIAKDEIELVQNIMNINPPKLHREEIMKNSYHYIYFEMFFLNSEIDGPTPEESEDLINYQTFQSLWYASSHFVIPSTSLPSTTKYRERNYRGNVSEKSKAEDEFLMKFFHELSAKIHTNKHTVYPKLDQKPPFPFGVEDRIIRCLQDIIGTKTVTTAAVFAARILLDIHEILGPKVVESYRDVRQRAAIIKRRLKIEWDGLDVTSQENPCCGNRRASQCALKTVLRAEIKHNPMIHWKLFCMTMVQKK</sequence>
<dbReference type="PANTHER" id="PTHR38795:SF1">
    <property type="entry name" value="DUF6604 DOMAIN-CONTAINING PROTEIN"/>
    <property type="match status" value="1"/>
</dbReference>
<keyword evidence="3" id="KW-1185">Reference proteome</keyword>